<evidence type="ECO:0000256" key="1">
    <source>
        <dbReference type="ARBA" id="ARBA00023604"/>
    </source>
</evidence>
<dbReference type="Proteomes" id="UP000186955">
    <property type="component" value="Unassembled WGS sequence"/>
</dbReference>
<keyword evidence="3" id="KW-1185">Reference proteome</keyword>
<comment type="similarity">
    <text evidence="1">Belongs to the asaB hydroxylase/desaturase family.</text>
</comment>
<name>A0A1Q5UFE1_9EURO</name>
<organism evidence="2 3">
    <name type="scientific">Penicillium subrubescens</name>
    <dbReference type="NCBI Taxonomy" id="1316194"/>
    <lineage>
        <taxon>Eukaryota</taxon>
        <taxon>Fungi</taxon>
        <taxon>Dikarya</taxon>
        <taxon>Ascomycota</taxon>
        <taxon>Pezizomycotina</taxon>
        <taxon>Eurotiomycetes</taxon>
        <taxon>Eurotiomycetidae</taxon>
        <taxon>Eurotiales</taxon>
        <taxon>Aspergillaceae</taxon>
        <taxon>Penicillium</taxon>
    </lineage>
</organism>
<dbReference type="STRING" id="1316194.A0A1Q5UFE1"/>
<dbReference type="OrthoDB" id="412788at2759"/>
<protein>
    <recommendedName>
        <fullName evidence="4">GA4 desaturase</fullName>
    </recommendedName>
</protein>
<dbReference type="PANTHER" id="PTHR34598">
    <property type="entry name" value="BLL6449 PROTEIN"/>
    <property type="match status" value="1"/>
</dbReference>
<evidence type="ECO:0000313" key="2">
    <source>
        <dbReference type="EMBL" id="OKP11187.1"/>
    </source>
</evidence>
<sequence>MGSIATQYYGKFNYLPRGTKPTPGTGAYSLPALRNFQASPNLPLTDIRPSLDLGDASPFELSKHGFTARRYESRLNSAPYDRSSWKDEDLLRSIYFPEVEDLLKKVTGCKHVIPTGAILRSNLYSEEPEASETNEKKEDEEITICCPIYGSRPDAGVSTAPKVHLDFTPRGARRQIRKQHRDLVSVAEPVIEAENKLLRSGVDWDDLKDHYKGKTGGEEGIPRFALFSVWRPLKTVTRDPLAVAPTHSFPKSDYSPMEYYDVSFDKDIPPHLAEIIDTSAPQGQPKENDEHKAGKYRTWAYTAHEPSDTKGKGHDWHFISNQQPSEALIIQFFDNETEATLRAPQDPTDTSPELPVCGAIHSSFELEGQNNDEEARESLEVRCTVFW</sequence>
<dbReference type="InterPro" id="IPR044053">
    <property type="entry name" value="AsaB-like"/>
</dbReference>
<evidence type="ECO:0008006" key="4">
    <source>
        <dbReference type="Google" id="ProtNLM"/>
    </source>
</evidence>
<dbReference type="GO" id="GO:0016491">
    <property type="term" value="F:oxidoreductase activity"/>
    <property type="evidence" value="ECO:0007669"/>
    <property type="project" value="InterPro"/>
</dbReference>
<proteinExistence type="inferred from homology"/>
<comment type="caution">
    <text evidence="2">The sequence shown here is derived from an EMBL/GenBank/DDBJ whole genome shotgun (WGS) entry which is preliminary data.</text>
</comment>
<dbReference type="AlphaFoldDB" id="A0A1Q5UFE1"/>
<accession>A0A1Q5UFE1</accession>
<evidence type="ECO:0000313" key="3">
    <source>
        <dbReference type="Proteomes" id="UP000186955"/>
    </source>
</evidence>
<dbReference type="NCBIfam" id="NF041278">
    <property type="entry name" value="CmcJ_NvfI_EfuI"/>
    <property type="match status" value="1"/>
</dbReference>
<dbReference type="EMBL" id="MNBE01000293">
    <property type="protein sequence ID" value="OKP11187.1"/>
    <property type="molecule type" value="Genomic_DNA"/>
</dbReference>
<dbReference type="PANTHER" id="PTHR34598:SF3">
    <property type="entry name" value="OXIDOREDUCTASE AN1597"/>
    <property type="match status" value="1"/>
</dbReference>
<gene>
    <name evidence="2" type="ORF">PENSUB_3209</name>
</gene>
<reference evidence="2 3" key="1">
    <citation type="submission" date="2016-10" db="EMBL/GenBank/DDBJ databases">
        <title>Genome sequence of the ascomycete fungus Penicillium subrubescens.</title>
        <authorList>
            <person name="De Vries R.P."/>
            <person name="Peng M."/>
            <person name="Dilokpimol A."/>
            <person name="Hilden K."/>
            <person name="Makela M.R."/>
            <person name="Grigoriev I."/>
            <person name="Riley R."/>
            <person name="Granchi Z."/>
        </authorList>
    </citation>
    <scope>NUCLEOTIDE SEQUENCE [LARGE SCALE GENOMIC DNA]</scope>
    <source>
        <strain evidence="2 3">CBS 132785</strain>
    </source>
</reference>